<dbReference type="InterPro" id="IPR023393">
    <property type="entry name" value="START-like_dom_sf"/>
</dbReference>
<keyword evidence="2" id="KW-1277">Toxin-antitoxin system</keyword>
<comment type="caution">
    <text evidence="4">The sequence shown here is derived from an EMBL/GenBank/DDBJ whole genome shotgun (WGS) entry which is preliminary data.</text>
</comment>
<evidence type="ECO:0000256" key="2">
    <source>
        <dbReference type="ARBA" id="ARBA00022649"/>
    </source>
</evidence>
<protein>
    <submittedName>
        <fullName evidence="4">Type II toxin-antitoxin system RatA family toxin</fullName>
    </submittedName>
</protein>
<gene>
    <name evidence="4" type="ORF">ACFFGH_15860</name>
</gene>
<evidence type="ECO:0000259" key="3">
    <source>
        <dbReference type="Pfam" id="PF03364"/>
    </source>
</evidence>
<dbReference type="InterPro" id="IPR005031">
    <property type="entry name" value="COQ10_START"/>
</dbReference>
<evidence type="ECO:0000313" key="5">
    <source>
        <dbReference type="Proteomes" id="UP001589896"/>
    </source>
</evidence>
<dbReference type="RefSeq" id="WP_386670263.1">
    <property type="nucleotide sequence ID" value="NZ_JBHLTG010000003.1"/>
</dbReference>
<keyword evidence="5" id="KW-1185">Reference proteome</keyword>
<feature type="domain" description="Coenzyme Q-binding protein COQ10 START" evidence="3">
    <location>
        <begin position="10"/>
        <end position="134"/>
    </location>
</feature>
<dbReference type="PANTHER" id="PTHR12901">
    <property type="entry name" value="SPERM PROTEIN HOMOLOG"/>
    <property type="match status" value="1"/>
</dbReference>
<accession>A0ABV6RQQ7</accession>
<comment type="similarity">
    <text evidence="1">Belongs to the ribosome association toxin RatA family.</text>
</comment>
<dbReference type="PANTHER" id="PTHR12901:SF10">
    <property type="entry name" value="COENZYME Q-BINDING PROTEIN COQ10, MITOCHONDRIAL"/>
    <property type="match status" value="1"/>
</dbReference>
<reference evidence="4 5" key="1">
    <citation type="submission" date="2024-09" db="EMBL/GenBank/DDBJ databases">
        <authorList>
            <person name="Sun Q."/>
            <person name="Mori K."/>
        </authorList>
    </citation>
    <scope>NUCLEOTIDE SEQUENCE [LARGE SCALE GENOMIC DNA]</scope>
    <source>
        <strain evidence="4 5">KCTC 23076</strain>
    </source>
</reference>
<dbReference type="Proteomes" id="UP001589896">
    <property type="component" value="Unassembled WGS sequence"/>
</dbReference>
<dbReference type="Gene3D" id="3.30.530.20">
    <property type="match status" value="1"/>
</dbReference>
<dbReference type="SUPFAM" id="SSF55961">
    <property type="entry name" value="Bet v1-like"/>
    <property type="match status" value="1"/>
</dbReference>
<dbReference type="InterPro" id="IPR044996">
    <property type="entry name" value="COQ10-like"/>
</dbReference>
<proteinExistence type="inferred from homology"/>
<organism evidence="4 5">
    <name type="scientific">Lysobacter korlensis</name>
    <dbReference type="NCBI Taxonomy" id="553636"/>
    <lineage>
        <taxon>Bacteria</taxon>
        <taxon>Pseudomonadati</taxon>
        <taxon>Pseudomonadota</taxon>
        <taxon>Gammaproteobacteria</taxon>
        <taxon>Lysobacterales</taxon>
        <taxon>Lysobacteraceae</taxon>
        <taxon>Lysobacter</taxon>
    </lineage>
</organism>
<sequence length="147" mass="16745">MPDIRRSALVEHSAARMFALVNDVEAYPRRFDWCEKAQVLESSDNRKVARLDLRMGGLRTWFVTENTLAPPHHIDLRLVDGPFKQLGGRWEFHALDESACRVTLTLSFEPKVRLLAPALALGFQGLADRMVNDFVRVADRDPDTSVR</sequence>
<name>A0ABV6RQQ7_9GAMM</name>
<dbReference type="CDD" id="cd07813">
    <property type="entry name" value="COQ10p_like"/>
    <property type="match status" value="1"/>
</dbReference>
<dbReference type="EMBL" id="JBHLTG010000003">
    <property type="protein sequence ID" value="MFC0679310.1"/>
    <property type="molecule type" value="Genomic_DNA"/>
</dbReference>
<dbReference type="Pfam" id="PF03364">
    <property type="entry name" value="Polyketide_cyc"/>
    <property type="match status" value="1"/>
</dbReference>
<evidence type="ECO:0000256" key="1">
    <source>
        <dbReference type="ARBA" id="ARBA00008918"/>
    </source>
</evidence>
<evidence type="ECO:0000313" key="4">
    <source>
        <dbReference type="EMBL" id="MFC0679310.1"/>
    </source>
</evidence>